<dbReference type="EMBL" id="JACVHF010000027">
    <property type="protein sequence ID" value="MBC9786167.1"/>
    <property type="molecule type" value="Genomic_DNA"/>
</dbReference>
<dbReference type="InterPro" id="IPR001789">
    <property type="entry name" value="Sig_transdc_resp-reg_receiver"/>
</dbReference>
<name>A0ABR7T5W9_HELCL</name>
<dbReference type="PANTHER" id="PTHR45138:SF9">
    <property type="entry name" value="DIGUANYLATE CYCLASE DGCM-RELATED"/>
    <property type="match status" value="1"/>
</dbReference>
<dbReference type="Gene3D" id="3.30.70.270">
    <property type="match status" value="1"/>
</dbReference>
<evidence type="ECO:0000313" key="6">
    <source>
        <dbReference type="EMBL" id="MBC9786167.1"/>
    </source>
</evidence>
<comment type="function">
    <text evidence="2">May play the central regulatory role in sporulation. It may be an element of the effector pathway responsible for the activation of sporulation genes in response to nutritional stress. Spo0A may act in concert with spo0H (a sigma factor) to control the expression of some genes that are critical to the sporulation process.</text>
</comment>
<dbReference type="PROSITE" id="PS50110">
    <property type="entry name" value="RESPONSE_REGULATORY"/>
    <property type="match status" value="1"/>
</dbReference>
<dbReference type="RefSeq" id="WP_188041593.1">
    <property type="nucleotide sequence ID" value="NZ_JACVHF010000027.1"/>
</dbReference>
<dbReference type="Pfam" id="PF00072">
    <property type="entry name" value="Response_reg"/>
    <property type="match status" value="1"/>
</dbReference>
<dbReference type="PROSITE" id="PS50887">
    <property type="entry name" value="GGDEF"/>
    <property type="match status" value="1"/>
</dbReference>
<evidence type="ECO:0000313" key="7">
    <source>
        <dbReference type="Proteomes" id="UP000617402"/>
    </source>
</evidence>
<evidence type="ECO:0000256" key="2">
    <source>
        <dbReference type="ARBA" id="ARBA00024867"/>
    </source>
</evidence>
<dbReference type="Pfam" id="PF00990">
    <property type="entry name" value="GGDEF"/>
    <property type="match status" value="1"/>
</dbReference>
<dbReference type="SMART" id="SM00448">
    <property type="entry name" value="REC"/>
    <property type="match status" value="1"/>
</dbReference>
<dbReference type="InterPro" id="IPR043128">
    <property type="entry name" value="Rev_trsase/Diguanyl_cyclase"/>
</dbReference>
<feature type="domain" description="GGDEF" evidence="5">
    <location>
        <begin position="169"/>
        <end position="301"/>
    </location>
</feature>
<dbReference type="CDD" id="cd01949">
    <property type="entry name" value="GGDEF"/>
    <property type="match status" value="1"/>
</dbReference>
<organism evidence="6 7">
    <name type="scientific">Heliobacterium chlorum</name>
    <dbReference type="NCBI Taxonomy" id="2698"/>
    <lineage>
        <taxon>Bacteria</taxon>
        <taxon>Bacillati</taxon>
        <taxon>Bacillota</taxon>
        <taxon>Clostridia</taxon>
        <taxon>Eubacteriales</taxon>
        <taxon>Heliobacteriaceae</taxon>
        <taxon>Heliobacterium</taxon>
    </lineage>
</organism>
<dbReference type="InterPro" id="IPR050469">
    <property type="entry name" value="Diguanylate_Cyclase"/>
</dbReference>
<dbReference type="PANTHER" id="PTHR45138">
    <property type="entry name" value="REGULATORY COMPONENTS OF SENSORY TRANSDUCTION SYSTEM"/>
    <property type="match status" value="1"/>
</dbReference>
<dbReference type="Gene3D" id="3.40.50.2300">
    <property type="match status" value="1"/>
</dbReference>
<accession>A0ABR7T5W9</accession>
<evidence type="ECO:0000256" key="1">
    <source>
        <dbReference type="ARBA" id="ARBA00018672"/>
    </source>
</evidence>
<sequence>MARVLIVNDSALETKILMDELCRSGFQVENARDGETALTVIQSFQPDVIIADIVLPRLNGWDLARRLKENADTSDVPIIFASSSENKSDRFESLKAGGSDYITKPIDYEELLLRIEVALRHKISIDSLKRREGILRAGSVRDTLTGLYNRRYFDQKLTEELARVDRFGSMLALMMIDIDHFKHINDTYGHLVGDKILINLAGRLNQRVRATDTVCRFGGEEFAIIAAETDLKGAFVLAEKIREIVSAEPYVISEDLTIDVTASFGITECRKHNETVQSLIDRADKALYQAKRNGRNRVEWQ</sequence>
<keyword evidence="7" id="KW-1185">Reference proteome</keyword>
<gene>
    <name evidence="6" type="ORF">H1S01_17010</name>
</gene>
<dbReference type="InterPro" id="IPR011006">
    <property type="entry name" value="CheY-like_superfamily"/>
</dbReference>
<dbReference type="NCBIfam" id="TIGR00254">
    <property type="entry name" value="GGDEF"/>
    <property type="match status" value="1"/>
</dbReference>
<dbReference type="SUPFAM" id="SSF55073">
    <property type="entry name" value="Nucleotide cyclase"/>
    <property type="match status" value="1"/>
</dbReference>
<protein>
    <recommendedName>
        <fullName evidence="1">Stage 0 sporulation protein A homolog</fullName>
    </recommendedName>
</protein>
<proteinExistence type="predicted"/>
<evidence type="ECO:0000259" key="4">
    <source>
        <dbReference type="PROSITE" id="PS50110"/>
    </source>
</evidence>
<dbReference type="SMART" id="SM00267">
    <property type="entry name" value="GGDEF"/>
    <property type="match status" value="1"/>
</dbReference>
<dbReference type="InterPro" id="IPR029787">
    <property type="entry name" value="Nucleotide_cyclase"/>
</dbReference>
<reference evidence="6 7" key="1">
    <citation type="submission" date="2020-07" db="EMBL/GenBank/DDBJ databases">
        <title>Draft whole-genome sequence of Heliobacterium chlorum DSM 3682, type strain.</title>
        <authorList>
            <person name="Kyndt J.A."/>
            <person name="Meyer T.E."/>
            <person name="Imhoff J.F."/>
        </authorList>
    </citation>
    <scope>NUCLEOTIDE SEQUENCE [LARGE SCALE GENOMIC DNA]</scope>
    <source>
        <strain evidence="6 7">DSM 3682</strain>
    </source>
</reference>
<evidence type="ECO:0000259" key="5">
    <source>
        <dbReference type="PROSITE" id="PS50887"/>
    </source>
</evidence>
<dbReference type="SUPFAM" id="SSF52172">
    <property type="entry name" value="CheY-like"/>
    <property type="match status" value="1"/>
</dbReference>
<keyword evidence="3" id="KW-0597">Phosphoprotein</keyword>
<comment type="caution">
    <text evidence="6">The sequence shown here is derived from an EMBL/GenBank/DDBJ whole genome shotgun (WGS) entry which is preliminary data.</text>
</comment>
<dbReference type="InterPro" id="IPR000160">
    <property type="entry name" value="GGDEF_dom"/>
</dbReference>
<dbReference type="Proteomes" id="UP000617402">
    <property type="component" value="Unassembled WGS sequence"/>
</dbReference>
<evidence type="ECO:0000256" key="3">
    <source>
        <dbReference type="PROSITE-ProRule" id="PRU00169"/>
    </source>
</evidence>
<feature type="domain" description="Response regulatory" evidence="4">
    <location>
        <begin position="3"/>
        <end position="119"/>
    </location>
</feature>
<feature type="modified residue" description="4-aspartylphosphate" evidence="3">
    <location>
        <position position="52"/>
    </location>
</feature>